<feature type="chain" id="PRO_5001756823" evidence="1">
    <location>
        <begin position="26"/>
        <end position="83"/>
    </location>
</feature>
<sequence length="83" mass="9375">MYFAYPMKTFFLWSIASLYSIFSIAQDSPSQIDIVDFKTAAVDFYVNENSEIISGTVSYNITILKDTPSLFIDAKTSHATMLK</sequence>
<dbReference type="EMBL" id="BBLG01000014">
    <property type="protein sequence ID" value="GAK77903.1"/>
    <property type="molecule type" value="Genomic_DNA"/>
</dbReference>
<keyword evidence="1" id="KW-0732">Signal</keyword>
<reference evidence="2 3" key="1">
    <citation type="journal article" date="2014" name="Genome Announc.">
        <title>Draft Genome Sequences of Marine Flavobacterium Nonlabens Strains NR17, NR24, NR27, NR32, NR33, and Ara13.</title>
        <authorList>
            <person name="Nakanishi M."/>
            <person name="Meirelles P."/>
            <person name="Suzuki R."/>
            <person name="Takatani N."/>
            <person name="Mino S."/>
            <person name="Suda W."/>
            <person name="Oshima K."/>
            <person name="Hattori M."/>
            <person name="Ohkuma M."/>
            <person name="Hosokawa M."/>
            <person name="Miyashita K."/>
            <person name="Thompson F.L."/>
            <person name="Niwa A."/>
            <person name="Sawabe T."/>
            <person name="Sawabe T."/>
        </authorList>
    </citation>
    <scope>NUCLEOTIDE SEQUENCE [LARGE SCALE GENOMIC DNA]</scope>
    <source>
        <strain evidence="3">JCM19296</strain>
    </source>
</reference>
<dbReference type="Proteomes" id="UP000028980">
    <property type="component" value="Unassembled WGS sequence"/>
</dbReference>
<evidence type="ECO:0000313" key="2">
    <source>
        <dbReference type="EMBL" id="GAK77903.1"/>
    </source>
</evidence>
<organism evidence="2 3">
    <name type="scientific">Nonlabens ulvanivorans</name>
    <name type="common">Persicivirga ulvanivorans</name>
    <dbReference type="NCBI Taxonomy" id="906888"/>
    <lineage>
        <taxon>Bacteria</taxon>
        <taxon>Pseudomonadati</taxon>
        <taxon>Bacteroidota</taxon>
        <taxon>Flavobacteriia</taxon>
        <taxon>Flavobacteriales</taxon>
        <taxon>Flavobacteriaceae</taxon>
        <taxon>Nonlabens</taxon>
    </lineage>
</organism>
<feature type="signal peptide" evidence="1">
    <location>
        <begin position="1"/>
        <end position="25"/>
    </location>
</feature>
<gene>
    <name evidence="2" type="ORF">JCM19296_3512</name>
</gene>
<name>A0A081DG57_NONUL</name>
<accession>A0A081DG57</accession>
<protein>
    <submittedName>
        <fullName evidence="2">Uncharacterized protein</fullName>
    </submittedName>
</protein>
<evidence type="ECO:0000256" key="1">
    <source>
        <dbReference type="SAM" id="SignalP"/>
    </source>
</evidence>
<proteinExistence type="predicted"/>
<evidence type="ECO:0000313" key="3">
    <source>
        <dbReference type="Proteomes" id="UP000028980"/>
    </source>
</evidence>
<dbReference type="AlphaFoldDB" id="A0A081DG57"/>
<comment type="caution">
    <text evidence="2">The sequence shown here is derived from an EMBL/GenBank/DDBJ whole genome shotgun (WGS) entry which is preliminary data.</text>
</comment>